<feature type="region of interest" description="Disordered" evidence="1">
    <location>
        <begin position="249"/>
        <end position="269"/>
    </location>
</feature>
<evidence type="ECO:0000256" key="2">
    <source>
        <dbReference type="SAM" id="Phobius"/>
    </source>
</evidence>
<protein>
    <recommendedName>
        <fullName evidence="4">Transmembrane protein</fullName>
    </recommendedName>
</protein>
<dbReference type="AlphaFoldDB" id="G0TXU7"/>
<reference evidence="3" key="1">
    <citation type="journal article" date="2012" name="Proc. Natl. Acad. Sci. U.S.A.">
        <title>Antigenic diversity is generated by distinct evolutionary mechanisms in African trypanosome species.</title>
        <authorList>
            <person name="Jackson A.P."/>
            <person name="Berry A."/>
            <person name="Aslett M."/>
            <person name="Allison H.C."/>
            <person name="Burton P."/>
            <person name="Vavrova-Anderson J."/>
            <person name="Brown R."/>
            <person name="Browne H."/>
            <person name="Corton N."/>
            <person name="Hauser H."/>
            <person name="Gamble J."/>
            <person name="Gilderthorp R."/>
            <person name="Marcello L."/>
            <person name="McQuillan J."/>
            <person name="Otto T.D."/>
            <person name="Quail M.A."/>
            <person name="Sanders M.J."/>
            <person name="van Tonder A."/>
            <person name="Ginger M.L."/>
            <person name="Field M.C."/>
            <person name="Barry J.D."/>
            <person name="Hertz-Fowler C."/>
            <person name="Berriman M."/>
        </authorList>
    </citation>
    <scope>NUCLEOTIDE SEQUENCE</scope>
    <source>
        <strain evidence="3">Y486</strain>
    </source>
</reference>
<organism evidence="3">
    <name type="scientific">Trypanosoma vivax (strain Y486)</name>
    <dbReference type="NCBI Taxonomy" id="1055687"/>
    <lineage>
        <taxon>Eukaryota</taxon>
        <taxon>Discoba</taxon>
        <taxon>Euglenozoa</taxon>
        <taxon>Kinetoplastea</taxon>
        <taxon>Metakinetoplastina</taxon>
        <taxon>Trypanosomatida</taxon>
        <taxon>Trypanosomatidae</taxon>
        <taxon>Trypanosoma</taxon>
        <taxon>Duttonella</taxon>
    </lineage>
</organism>
<feature type="region of interest" description="Disordered" evidence="1">
    <location>
        <begin position="99"/>
        <end position="124"/>
    </location>
</feature>
<dbReference type="VEuPathDB" id="TriTrypDB:TvY486_0701260"/>
<keyword evidence="2" id="KW-0472">Membrane</keyword>
<keyword evidence="2" id="KW-0812">Transmembrane</keyword>
<gene>
    <name evidence="3" type="ORF">TVY486_0701260</name>
</gene>
<accession>G0TXU7</accession>
<feature type="transmembrane region" description="Helical" evidence="2">
    <location>
        <begin position="165"/>
        <end position="190"/>
    </location>
</feature>
<dbReference type="EMBL" id="HE573023">
    <property type="protein sequence ID" value="CCC48789.1"/>
    <property type="molecule type" value="Genomic_DNA"/>
</dbReference>
<name>G0TXU7_TRYVY</name>
<evidence type="ECO:0000256" key="1">
    <source>
        <dbReference type="SAM" id="MobiDB-lite"/>
    </source>
</evidence>
<evidence type="ECO:0008006" key="4">
    <source>
        <dbReference type="Google" id="ProtNLM"/>
    </source>
</evidence>
<proteinExistence type="predicted"/>
<dbReference type="PROSITE" id="PS51257">
    <property type="entry name" value="PROKAR_LIPOPROTEIN"/>
    <property type="match status" value="1"/>
</dbReference>
<sequence length="269" mass="29322">MRRICAVPLPHIFIGACALPAPLRYARYSDGDKGIATSKPVKAFSSHTRFKLHSHQVNETNAPSAWEVAMALATRAEIEEMLPSARELESRYAKQPTQGAHASCTGVPSPEEAGGTCATTAPESALWPDSDTLEDIMDEERYGSALACDEVPPPSPEHILLAWRALLWGTAWAVVGVGAVVVLAMFYCGVDGPSSVTKHLRGHSERELRRLMAEKGEVERFVLDLTNPSALGKQVQDIWRAVERATRSESESVELHNVNKPDKNLGKTS</sequence>
<evidence type="ECO:0000313" key="3">
    <source>
        <dbReference type="EMBL" id="CCC48789.1"/>
    </source>
</evidence>
<keyword evidence="2" id="KW-1133">Transmembrane helix</keyword>